<dbReference type="PANTHER" id="PTHR43816:SF1">
    <property type="entry name" value="NICOTINAMIDE PHOSPHORIBOSYLTRANSFERASE"/>
    <property type="match status" value="1"/>
</dbReference>
<dbReference type="InterPro" id="IPR013785">
    <property type="entry name" value="Aldolase_TIM"/>
</dbReference>
<evidence type="ECO:0000259" key="9">
    <source>
        <dbReference type="Pfam" id="PF04095"/>
    </source>
</evidence>
<feature type="domain" description="Nicotinamide phosphoribosyltransferase N-terminal" evidence="10">
    <location>
        <begin position="6"/>
        <end position="97"/>
    </location>
</feature>
<evidence type="ECO:0000256" key="2">
    <source>
        <dbReference type="ARBA" id="ARBA00022642"/>
    </source>
</evidence>
<dbReference type="Pfam" id="PF18127">
    <property type="entry name" value="NAMPT_N"/>
    <property type="match status" value="1"/>
</dbReference>
<keyword evidence="11" id="KW-0436">Ligase</keyword>
<comment type="similarity">
    <text evidence="1">Belongs to the NAPRTase family.</text>
</comment>
<comment type="pathway">
    <text evidence="5">Cofactor biosynthesis; NAD(+) biosynthesis; nicotinamide D-ribonucleotide from 5-phospho-alpha-D-ribose 1-diphosphate and nicotinamide: step 1/1.</text>
</comment>
<evidence type="ECO:0000256" key="6">
    <source>
        <dbReference type="ARBA" id="ARBA00035024"/>
    </source>
</evidence>
<name>A0ABS9E246_9HYPH</name>
<dbReference type="PIRSF" id="PIRSF005943">
    <property type="entry name" value="NMPRT"/>
    <property type="match status" value="1"/>
</dbReference>
<dbReference type="CDD" id="cd01569">
    <property type="entry name" value="PBEF_like"/>
    <property type="match status" value="1"/>
</dbReference>
<sequence>MRTNPILNTDSYKASHFLQYPEGVTKVYSYIEARGPKNHDVLFFGLQMFIKSYLNTPITAQDIDEADQIFTAHGLPFNRKGWVYILEKHKGYMPIAIHALKEGTVTKTSVPLALVYNTDPNCAWLTSYLETAILRGVWYPTTVATNSFLIKQQIKAALEKTSDDVNGQLPFKLHDFGARGASSQETAQIGGLAHLVNFQGTDTVSALPMARQYYGGDDPHFMAGFSIPAAEHSTMISWGRAGEKDAYANMLAKFPHGLVAVVSDSYDLFNALENIWGDELKEQVLARDGTLVVRPDSGNPVEIVCQTLEVLGEKFGYSTNAKGFKVLDPHVRVIQGDGIYLDSLKDILDAMIEKGWAIDNVAFGMGGGLLQAVSRDSYQFAMKACAIERNGQIEPIYKEPKTDKNKTSKRGVQGVFEEKGQLVAKAISPAQIADPANMLKPVFGLADGVPQIAHLSFTEVRQQAEQTS</sequence>
<dbReference type="Gene3D" id="3.20.20.70">
    <property type="entry name" value="Aldolase class I"/>
    <property type="match status" value="1"/>
</dbReference>
<proteinExistence type="inferred from homology"/>
<comment type="catalytic activity">
    <reaction evidence="8">
        <text>beta-nicotinamide D-ribonucleotide + diphosphate = 5-phospho-alpha-D-ribose 1-diphosphate + nicotinamide + H(+)</text>
        <dbReference type="Rhea" id="RHEA:16149"/>
        <dbReference type="ChEBI" id="CHEBI:14649"/>
        <dbReference type="ChEBI" id="CHEBI:15378"/>
        <dbReference type="ChEBI" id="CHEBI:17154"/>
        <dbReference type="ChEBI" id="CHEBI:33019"/>
        <dbReference type="ChEBI" id="CHEBI:58017"/>
        <dbReference type="EC" id="2.4.2.12"/>
    </reaction>
    <physiologicalReaction direction="right-to-left" evidence="8">
        <dbReference type="Rhea" id="RHEA:16151"/>
    </physiologicalReaction>
</comment>
<dbReference type="InterPro" id="IPR041525">
    <property type="entry name" value="N/Namide_PRibTrfase"/>
</dbReference>
<dbReference type="Pfam" id="PF04095">
    <property type="entry name" value="NAPRTase"/>
    <property type="match status" value="1"/>
</dbReference>
<dbReference type="InterPro" id="IPR041529">
    <property type="entry name" value="DUF5598"/>
</dbReference>
<evidence type="ECO:0000313" key="11">
    <source>
        <dbReference type="EMBL" id="MCF4096935.1"/>
    </source>
</evidence>
<dbReference type="PANTHER" id="PTHR43816">
    <property type="entry name" value="NICOTINAMIDE PHOSPHORIBOSYLTRANSFERASE"/>
    <property type="match status" value="1"/>
</dbReference>
<accession>A0ABS9E246</accession>
<evidence type="ECO:0000256" key="3">
    <source>
        <dbReference type="ARBA" id="ARBA00022676"/>
    </source>
</evidence>
<dbReference type="RefSeq" id="WP_236112428.1">
    <property type="nucleotide sequence ID" value="NZ_JAKGTI010000001.1"/>
</dbReference>
<evidence type="ECO:0000259" key="10">
    <source>
        <dbReference type="Pfam" id="PF18127"/>
    </source>
</evidence>
<keyword evidence="4" id="KW-0808">Transferase</keyword>
<organism evidence="11 12">
    <name type="scientific">Maritalea mediterranea</name>
    <dbReference type="NCBI Taxonomy" id="2909667"/>
    <lineage>
        <taxon>Bacteria</taxon>
        <taxon>Pseudomonadati</taxon>
        <taxon>Pseudomonadota</taxon>
        <taxon>Alphaproteobacteria</taxon>
        <taxon>Hyphomicrobiales</taxon>
        <taxon>Devosiaceae</taxon>
        <taxon>Maritalea</taxon>
    </lineage>
</organism>
<evidence type="ECO:0000256" key="1">
    <source>
        <dbReference type="ARBA" id="ARBA00010897"/>
    </source>
</evidence>
<evidence type="ECO:0000256" key="5">
    <source>
        <dbReference type="ARBA" id="ARBA00035007"/>
    </source>
</evidence>
<dbReference type="GO" id="GO:0016757">
    <property type="term" value="F:glycosyltransferase activity"/>
    <property type="evidence" value="ECO:0007669"/>
    <property type="project" value="UniProtKB-KW"/>
</dbReference>
<dbReference type="SUPFAM" id="SSF51690">
    <property type="entry name" value="Nicotinate/Quinolinate PRTase C-terminal domain-like"/>
    <property type="match status" value="1"/>
</dbReference>
<dbReference type="Proteomes" id="UP001201217">
    <property type="component" value="Unassembled WGS sequence"/>
</dbReference>
<keyword evidence="3 11" id="KW-0328">Glycosyltransferase</keyword>
<evidence type="ECO:0000256" key="4">
    <source>
        <dbReference type="ARBA" id="ARBA00022679"/>
    </source>
</evidence>
<evidence type="ECO:0000256" key="8">
    <source>
        <dbReference type="ARBA" id="ARBA00047835"/>
    </source>
</evidence>
<dbReference type="EC" id="2.4.2.12" evidence="6"/>
<dbReference type="NCBIfam" id="NF006629">
    <property type="entry name" value="PRK09198.1"/>
    <property type="match status" value="1"/>
</dbReference>
<keyword evidence="12" id="KW-1185">Reference proteome</keyword>
<reference evidence="11 12" key="1">
    <citation type="submission" date="2022-01" db="EMBL/GenBank/DDBJ databases">
        <title>Maritalea mediterranea sp. nov., isolated from marine plastic residues from the Malva-rosa beach (Valencia, Spain).</title>
        <authorList>
            <person name="Vidal-Verdu A."/>
            <person name="Molina-Menor E."/>
            <person name="Pascual J."/>
            <person name="Pereto J."/>
            <person name="Porcar M."/>
        </authorList>
    </citation>
    <scope>NUCLEOTIDE SEQUENCE [LARGE SCALE GENOMIC DNA]</scope>
    <source>
        <strain evidence="11 12">P4.10X</strain>
    </source>
</reference>
<feature type="domain" description="Nicotinate/nicotinamide phosphoribosyltransferase" evidence="9">
    <location>
        <begin position="171"/>
        <end position="413"/>
    </location>
</feature>
<dbReference type="GO" id="GO:0004516">
    <property type="term" value="F:nicotinate phosphoribosyltransferase activity"/>
    <property type="evidence" value="ECO:0007669"/>
    <property type="project" value="UniProtKB-EC"/>
</dbReference>
<dbReference type="InterPro" id="IPR016471">
    <property type="entry name" value="Nicotinamide_PRibTrfase"/>
</dbReference>
<protein>
    <recommendedName>
        <fullName evidence="7">Nicotinamide phosphoribosyltransferase</fullName>
        <ecNumber evidence="6">2.4.2.12</ecNumber>
    </recommendedName>
</protein>
<keyword evidence="2" id="KW-0662">Pyridine nucleotide biosynthesis</keyword>
<evidence type="ECO:0000313" key="12">
    <source>
        <dbReference type="Proteomes" id="UP001201217"/>
    </source>
</evidence>
<evidence type="ECO:0000256" key="7">
    <source>
        <dbReference type="ARBA" id="ARBA00035036"/>
    </source>
</evidence>
<comment type="caution">
    <text evidence="11">The sequence shown here is derived from an EMBL/GenBank/DDBJ whole genome shotgun (WGS) entry which is preliminary data.</text>
</comment>
<gene>
    <name evidence="11" type="ORF">L1I42_00360</name>
</gene>
<dbReference type="InterPro" id="IPR036068">
    <property type="entry name" value="Nicotinate_pribotase-like_C"/>
</dbReference>
<dbReference type="EMBL" id="JAKGTI010000001">
    <property type="protein sequence ID" value="MCF4096935.1"/>
    <property type="molecule type" value="Genomic_DNA"/>
</dbReference>